<reference evidence="3" key="1">
    <citation type="journal article" date="2014" name="Int. J. Syst. Evol. Microbiol.">
        <title>Complete genome sequence of Corynebacterium casei LMG S-19264T (=DSM 44701T), isolated from a smear-ripened cheese.</title>
        <authorList>
            <consortium name="US DOE Joint Genome Institute (JGI-PGF)"/>
            <person name="Walter F."/>
            <person name="Albersmeier A."/>
            <person name="Kalinowski J."/>
            <person name="Ruckert C."/>
        </authorList>
    </citation>
    <scope>NUCLEOTIDE SEQUENCE</scope>
    <source>
        <strain evidence="3">CGMCC 1.15880</strain>
    </source>
</reference>
<dbReference type="SUPFAM" id="SSF53448">
    <property type="entry name" value="Nucleotide-diphospho-sugar transferases"/>
    <property type="match status" value="1"/>
</dbReference>
<dbReference type="RefSeq" id="WP_188678109.1">
    <property type="nucleotide sequence ID" value="NZ_BMKA01000006.1"/>
</dbReference>
<feature type="transmembrane region" description="Helical" evidence="1">
    <location>
        <begin position="244"/>
        <end position="272"/>
    </location>
</feature>
<reference evidence="3" key="2">
    <citation type="submission" date="2020-09" db="EMBL/GenBank/DDBJ databases">
        <authorList>
            <person name="Sun Q."/>
            <person name="Zhou Y."/>
        </authorList>
    </citation>
    <scope>NUCLEOTIDE SEQUENCE</scope>
    <source>
        <strain evidence="3">CGMCC 1.15880</strain>
    </source>
</reference>
<dbReference type="AlphaFoldDB" id="A0A916VSN4"/>
<evidence type="ECO:0000313" key="3">
    <source>
        <dbReference type="EMBL" id="GGA29753.1"/>
    </source>
</evidence>
<keyword evidence="4" id="KW-1185">Reference proteome</keyword>
<name>A0A916VSN4_9RHOB</name>
<keyword evidence="1" id="KW-0472">Membrane</keyword>
<feature type="domain" description="Glycosyltransferase 2-like" evidence="2">
    <location>
        <begin position="9"/>
        <end position="127"/>
    </location>
</feature>
<protein>
    <submittedName>
        <fullName evidence="3">Glycosyl hydrolase</fullName>
    </submittedName>
</protein>
<dbReference type="PANTHER" id="PTHR43646:SF6">
    <property type="entry name" value="PRE-MYCOFACTOCIN GLYCOSYLTRANSFERASE"/>
    <property type="match status" value="1"/>
</dbReference>
<organism evidence="3 4">
    <name type="scientific">Neptunicoccus cionae</name>
    <dbReference type="NCBI Taxonomy" id="2035344"/>
    <lineage>
        <taxon>Bacteria</taxon>
        <taxon>Pseudomonadati</taxon>
        <taxon>Pseudomonadota</taxon>
        <taxon>Alphaproteobacteria</taxon>
        <taxon>Rhodobacterales</taxon>
        <taxon>Paracoccaceae</taxon>
        <taxon>Neptunicoccus</taxon>
    </lineage>
</organism>
<dbReference type="GO" id="GO:0016787">
    <property type="term" value="F:hydrolase activity"/>
    <property type="evidence" value="ECO:0007669"/>
    <property type="project" value="UniProtKB-KW"/>
</dbReference>
<evidence type="ECO:0000259" key="2">
    <source>
        <dbReference type="Pfam" id="PF00535"/>
    </source>
</evidence>
<dbReference type="InterPro" id="IPR029044">
    <property type="entry name" value="Nucleotide-diphossugar_trans"/>
</dbReference>
<accession>A0A916VSN4</accession>
<sequence length="326" mass="35537">MIDPGPTVSAVIIGRNEGARLLACLASLGKGLERIIYVDSGSTDGSVAAARAAGAEIVVLDTDTPFTAARARNAGIAALERGIGPDLVQFIDGDCTLDPDWIRKATAFLMQNPKVAAVCGRRRERAPDVSVYNRMCDAEWDTPVGEAKACGGDALIRMQALSEVGGYNPNLIAGEEPEMCLRMRRMGWVVWRLDAEMTLHDAAMTTARQFFSRARRAGYAAAEGAAMYGASGERHGVATTSRALVWGLVLPVIILLSCLIFGPLALWIAMIYPAQVVRLALRDGGSRFEWERGLLLTLGKFAECRGVLDYYWRRWRGHDAELIEYK</sequence>
<dbReference type="PANTHER" id="PTHR43646">
    <property type="entry name" value="GLYCOSYLTRANSFERASE"/>
    <property type="match status" value="1"/>
</dbReference>
<dbReference type="Gene3D" id="3.90.550.10">
    <property type="entry name" value="Spore Coat Polysaccharide Biosynthesis Protein SpsA, Chain A"/>
    <property type="match status" value="1"/>
</dbReference>
<dbReference type="Pfam" id="PF00535">
    <property type="entry name" value="Glycos_transf_2"/>
    <property type="match status" value="1"/>
</dbReference>
<dbReference type="EMBL" id="BMKA01000006">
    <property type="protein sequence ID" value="GGA29753.1"/>
    <property type="molecule type" value="Genomic_DNA"/>
</dbReference>
<keyword evidence="3" id="KW-0378">Hydrolase</keyword>
<evidence type="ECO:0000256" key="1">
    <source>
        <dbReference type="SAM" id="Phobius"/>
    </source>
</evidence>
<evidence type="ECO:0000313" key="4">
    <source>
        <dbReference type="Proteomes" id="UP000628017"/>
    </source>
</evidence>
<comment type="caution">
    <text evidence="3">The sequence shown here is derived from an EMBL/GenBank/DDBJ whole genome shotgun (WGS) entry which is preliminary data.</text>
</comment>
<keyword evidence="1" id="KW-1133">Transmembrane helix</keyword>
<keyword evidence="1" id="KW-0812">Transmembrane</keyword>
<gene>
    <name evidence="3" type="ORF">GCM10011498_33700</name>
</gene>
<proteinExistence type="predicted"/>
<dbReference type="Proteomes" id="UP000628017">
    <property type="component" value="Unassembled WGS sequence"/>
</dbReference>
<dbReference type="InterPro" id="IPR001173">
    <property type="entry name" value="Glyco_trans_2-like"/>
</dbReference>